<protein>
    <recommendedName>
        <fullName evidence="1">Rhodanese domain-containing protein</fullName>
    </recommendedName>
</protein>
<dbReference type="InterPro" id="IPR001763">
    <property type="entry name" value="Rhodanese-like_dom"/>
</dbReference>
<dbReference type="Proteomes" id="UP000320179">
    <property type="component" value="Chromosome"/>
</dbReference>
<dbReference type="AlphaFoldDB" id="A0AAE6FYJ0"/>
<dbReference type="Gene3D" id="3.40.250.10">
    <property type="entry name" value="Rhodanese-like domain"/>
    <property type="match status" value="1"/>
</dbReference>
<evidence type="ECO:0000313" key="2">
    <source>
        <dbReference type="EMBL" id="QDE67396.1"/>
    </source>
</evidence>
<sequence>MKPLFEKVGALDAAKKTVMHCRGGIAATVAALQLARLGRDDVAVYDGSMTEWSQDPQRPFEVTP</sequence>
<dbReference type="EMBL" id="CP017174">
    <property type="protein sequence ID" value="QDE67396.1"/>
    <property type="molecule type" value="Genomic_DNA"/>
</dbReference>
<dbReference type="Pfam" id="PF00581">
    <property type="entry name" value="Rhodanese"/>
    <property type="match status" value="1"/>
</dbReference>
<proteinExistence type="predicted"/>
<evidence type="ECO:0000259" key="1">
    <source>
        <dbReference type="PROSITE" id="PS50206"/>
    </source>
</evidence>
<dbReference type="SUPFAM" id="SSF52821">
    <property type="entry name" value="Rhodanese/Cell cycle control phosphatase"/>
    <property type="match status" value="1"/>
</dbReference>
<dbReference type="InterPro" id="IPR036873">
    <property type="entry name" value="Rhodanese-like_dom_sf"/>
</dbReference>
<name>A0AAE6FYJ0_MYXXA</name>
<accession>A0AAE6FYJ0</accession>
<gene>
    <name evidence="2" type="ORF">BHS09_10595</name>
</gene>
<dbReference type="PROSITE" id="PS50206">
    <property type="entry name" value="RHODANESE_3"/>
    <property type="match status" value="1"/>
</dbReference>
<dbReference type="RefSeq" id="WP_201800556.1">
    <property type="nucleotide sequence ID" value="NZ_CP017172.1"/>
</dbReference>
<feature type="domain" description="Rhodanese" evidence="1">
    <location>
        <begin position="4"/>
        <end position="61"/>
    </location>
</feature>
<reference evidence="2 3" key="1">
    <citation type="journal article" date="2019" name="Science">
        <title>Social genes are selection hotspots in kin groups of a soil microbe.</title>
        <authorList>
            <person name="Wielgoss S."/>
            <person name="Wolfensberger R."/>
            <person name="Sun L."/>
            <person name="Fiegna F."/>
            <person name="Velicer G.J."/>
        </authorList>
    </citation>
    <scope>NUCLEOTIDE SEQUENCE [LARGE SCALE GENOMIC DNA]</scope>
    <source>
        <strain evidence="2 3">MC3.5.9c15</strain>
    </source>
</reference>
<evidence type="ECO:0000313" key="3">
    <source>
        <dbReference type="Proteomes" id="UP000320179"/>
    </source>
</evidence>
<organism evidence="2 3">
    <name type="scientific">Myxococcus xanthus</name>
    <dbReference type="NCBI Taxonomy" id="34"/>
    <lineage>
        <taxon>Bacteria</taxon>
        <taxon>Pseudomonadati</taxon>
        <taxon>Myxococcota</taxon>
        <taxon>Myxococcia</taxon>
        <taxon>Myxococcales</taxon>
        <taxon>Cystobacterineae</taxon>
        <taxon>Myxococcaceae</taxon>
        <taxon>Myxococcus</taxon>
    </lineage>
</organism>